<dbReference type="EMBL" id="KN838748">
    <property type="protein sequence ID" value="KIJ95651.1"/>
    <property type="molecule type" value="Genomic_DNA"/>
</dbReference>
<sequence>MRFLMWTGTRLCGQLCRALQLSPCLQRTVWGPSFATVLPRNMPSEQLPTVTLGFAADSEEVFTALSRY</sequence>
<reference evidence="3" key="2">
    <citation type="submission" date="2015-01" db="EMBL/GenBank/DDBJ databases">
        <title>Evolutionary Origins and Diversification of the Mycorrhizal Mutualists.</title>
        <authorList>
            <consortium name="DOE Joint Genome Institute"/>
            <consortium name="Mycorrhizal Genomics Consortium"/>
            <person name="Kohler A."/>
            <person name="Kuo A."/>
            <person name="Nagy L.G."/>
            <person name="Floudas D."/>
            <person name="Copeland A."/>
            <person name="Barry K.W."/>
            <person name="Cichocki N."/>
            <person name="Veneault-Fourrey C."/>
            <person name="LaButti K."/>
            <person name="Lindquist E.A."/>
            <person name="Lipzen A."/>
            <person name="Lundell T."/>
            <person name="Morin E."/>
            <person name="Murat C."/>
            <person name="Riley R."/>
            <person name="Ohm R."/>
            <person name="Sun H."/>
            <person name="Tunlid A."/>
            <person name="Henrissat B."/>
            <person name="Grigoriev I.V."/>
            <person name="Hibbett D.S."/>
            <person name="Martin F."/>
        </authorList>
    </citation>
    <scope>NUCLEOTIDE SEQUENCE [LARGE SCALE GENOMIC DNA]</scope>
    <source>
        <strain evidence="3">LaAM-08-1</strain>
    </source>
</reference>
<proteinExistence type="predicted"/>
<gene>
    <name evidence="2" type="ORF">K443DRAFT_322097</name>
</gene>
<protein>
    <submittedName>
        <fullName evidence="2">Uncharacterized protein</fullName>
    </submittedName>
</protein>
<name>A0A0C9XD42_9AGAR</name>
<organism evidence="2 3">
    <name type="scientific">Laccaria amethystina LaAM-08-1</name>
    <dbReference type="NCBI Taxonomy" id="1095629"/>
    <lineage>
        <taxon>Eukaryota</taxon>
        <taxon>Fungi</taxon>
        <taxon>Dikarya</taxon>
        <taxon>Basidiomycota</taxon>
        <taxon>Agaricomycotina</taxon>
        <taxon>Agaricomycetes</taxon>
        <taxon>Agaricomycetidae</taxon>
        <taxon>Agaricales</taxon>
        <taxon>Agaricineae</taxon>
        <taxon>Hydnangiaceae</taxon>
        <taxon>Laccaria</taxon>
    </lineage>
</organism>
<keyword evidence="1" id="KW-0732">Signal</keyword>
<dbReference type="HOGENOM" id="CLU_2794320_0_0_1"/>
<keyword evidence="3" id="KW-1185">Reference proteome</keyword>
<dbReference type="AlphaFoldDB" id="A0A0C9XD42"/>
<feature type="chain" id="PRO_5002222769" evidence="1">
    <location>
        <begin position="19"/>
        <end position="68"/>
    </location>
</feature>
<evidence type="ECO:0000313" key="2">
    <source>
        <dbReference type="EMBL" id="KIJ95651.1"/>
    </source>
</evidence>
<feature type="signal peptide" evidence="1">
    <location>
        <begin position="1"/>
        <end position="18"/>
    </location>
</feature>
<dbReference type="Proteomes" id="UP000054477">
    <property type="component" value="Unassembled WGS sequence"/>
</dbReference>
<evidence type="ECO:0000313" key="3">
    <source>
        <dbReference type="Proteomes" id="UP000054477"/>
    </source>
</evidence>
<evidence type="ECO:0000256" key="1">
    <source>
        <dbReference type="SAM" id="SignalP"/>
    </source>
</evidence>
<reference evidence="2 3" key="1">
    <citation type="submission" date="2014-04" db="EMBL/GenBank/DDBJ databases">
        <authorList>
            <consortium name="DOE Joint Genome Institute"/>
            <person name="Kuo A."/>
            <person name="Kohler A."/>
            <person name="Nagy L.G."/>
            <person name="Floudas D."/>
            <person name="Copeland A."/>
            <person name="Barry K.W."/>
            <person name="Cichocki N."/>
            <person name="Veneault-Fourrey C."/>
            <person name="LaButti K."/>
            <person name="Lindquist E.A."/>
            <person name="Lipzen A."/>
            <person name="Lundell T."/>
            <person name="Morin E."/>
            <person name="Murat C."/>
            <person name="Sun H."/>
            <person name="Tunlid A."/>
            <person name="Henrissat B."/>
            <person name="Grigoriev I.V."/>
            <person name="Hibbett D.S."/>
            <person name="Martin F."/>
            <person name="Nordberg H.P."/>
            <person name="Cantor M.N."/>
            <person name="Hua S.X."/>
        </authorList>
    </citation>
    <scope>NUCLEOTIDE SEQUENCE [LARGE SCALE GENOMIC DNA]</scope>
    <source>
        <strain evidence="2 3">LaAM-08-1</strain>
    </source>
</reference>
<accession>A0A0C9XD42</accession>